<keyword evidence="1" id="KW-0472">Membrane</keyword>
<feature type="transmembrane region" description="Helical" evidence="1">
    <location>
        <begin position="85"/>
        <end position="104"/>
    </location>
</feature>
<keyword evidence="3" id="KW-1185">Reference proteome</keyword>
<keyword evidence="1" id="KW-0812">Transmembrane</keyword>
<feature type="transmembrane region" description="Helical" evidence="1">
    <location>
        <begin position="208"/>
        <end position="231"/>
    </location>
</feature>
<keyword evidence="1" id="KW-1133">Transmembrane helix</keyword>
<proteinExistence type="predicted"/>
<sequence length="280" mass="31376">MLTPLRNAYYLSFPVVLGAVLSNRMAVRLSDVVPVHWATPIVLALVVWMIYTIDRLLDVQKAAPASSTRLLTPRHAFHRQHATDLWRGILAAALLVLVLCFFLPGSVIRFGLVLGAVCVGYVFIVFRLPTRHSALLLKEPLVAVLFSAGVWGSVWVQRPTVSGVELTESLMFMAIAFQNLVLFSVMEQWENPAQPPFSLATAWGIDRCMTLLGWLTLGVVLTGLTLCFITSDRFAQRAALMLAIMSLVLYVIQRFPAYFLRNERYRWLGDGVFWLPALVL</sequence>
<evidence type="ECO:0000313" key="3">
    <source>
        <dbReference type="Proteomes" id="UP000283523"/>
    </source>
</evidence>
<accession>A0A418MJZ2</accession>
<feature type="transmembrane region" description="Helical" evidence="1">
    <location>
        <begin position="110"/>
        <end position="128"/>
    </location>
</feature>
<comment type="caution">
    <text evidence="2">The sequence shown here is derived from an EMBL/GenBank/DDBJ whole genome shotgun (WGS) entry which is preliminary data.</text>
</comment>
<reference evidence="2 3" key="1">
    <citation type="submission" date="2018-08" db="EMBL/GenBank/DDBJ databases">
        <title>Fibrisoma montanum sp. nov., isolated from Danxia mountain soil.</title>
        <authorList>
            <person name="Huang Y."/>
        </authorList>
    </citation>
    <scope>NUCLEOTIDE SEQUENCE [LARGE SCALE GENOMIC DNA]</scope>
    <source>
        <strain evidence="2 3">HYT19</strain>
    </source>
</reference>
<feature type="transmembrane region" description="Helical" evidence="1">
    <location>
        <begin position="33"/>
        <end position="51"/>
    </location>
</feature>
<evidence type="ECO:0008006" key="4">
    <source>
        <dbReference type="Google" id="ProtNLM"/>
    </source>
</evidence>
<dbReference type="EMBL" id="QXED01000001">
    <property type="protein sequence ID" value="RIV27818.1"/>
    <property type="molecule type" value="Genomic_DNA"/>
</dbReference>
<dbReference type="AlphaFoldDB" id="A0A418MJZ2"/>
<feature type="transmembrane region" description="Helical" evidence="1">
    <location>
        <begin position="140"/>
        <end position="157"/>
    </location>
</feature>
<dbReference type="OrthoDB" id="976812at2"/>
<feature type="transmembrane region" description="Helical" evidence="1">
    <location>
        <begin position="237"/>
        <end position="260"/>
    </location>
</feature>
<organism evidence="2 3">
    <name type="scientific">Fibrisoma montanum</name>
    <dbReference type="NCBI Taxonomy" id="2305895"/>
    <lineage>
        <taxon>Bacteria</taxon>
        <taxon>Pseudomonadati</taxon>
        <taxon>Bacteroidota</taxon>
        <taxon>Cytophagia</taxon>
        <taxon>Cytophagales</taxon>
        <taxon>Spirosomataceae</taxon>
        <taxon>Fibrisoma</taxon>
    </lineage>
</organism>
<dbReference type="Proteomes" id="UP000283523">
    <property type="component" value="Unassembled WGS sequence"/>
</dbReference>
<protein>
    <recommendedName>
        <fullName evidence="4">Ubiquinone biosynthesis protein UbiA</fullName>
    </recommendedName>
</protein>
<gene>
    <name evidence="2" type="ORF">DYU11_00615</name>
</gene>
<feature type="transmembrane region" description="Helical" evidence="1">
    <location>
        <begin position="7"/>
        <end position="27"/>
    </location>
</feature>
<evidence type="ECO:0000256" key="1">
    <source>
        <dbReference type="SAM" id="Phobius"/>
    </source>
</evidence>
<name>A0A418MJZ2_9BACT</name>
<evidence type="ECO:0000313" key="2">
    <source>
        <dbReference type="EMBL" id="RIV27818.1"/>
    </source>
</evidence>